<gene>
    <name evidence="2" type="ORF">EVAR_66187_1</name>
</gene>
<name>A0A4C1ZPF3_EUMVA</name>
<accession>A0A4C1ZPF3</accession>
<dbReference type="EMBL" id="BGZK01002028">
    <property type="protein sequence ID" value="GBP89770.1"/>
    <property type="molecule type" value="Genomic_DNA"/>
</dbReference>
<dbReference type="Proteomes" id="UP000299102">
    <property type="component" value="Unassembled WGS sequence"/>
</dbReference>
<evidence type="ECO:0000313" key="3">
    <source>
        <dbReference type="Proteomes" id="UP000299102"/>
    </source>
</evidence>
<dbReference type="AlphaFoldDB" id="A0A4C1ZPF3"/>
<proteinExistence type="predicted"/>
<protein>
    <submittedName>
        <fullName evidence="2">Uncharacterized protein</fullName>
    </submittedName>
</protein>
<feature type="compositionally biased region" description="Polar residues" evidence="1">
    <location>
        <begin position="1"/>
        <end position="11"/>
    </location>
</feature>
<dbReference type="OrthoDB" id="7336564at2759"/>
<reference evidence="2 3" key="1">
    <citation type="journal article" date="2019" name="Commun. Biol.">
        <title>The bagworm genome reveals a unique fibroin gene that provides high tensile strength.</title>
        <authorList>
            <person name="Kono N."/>
            <person name="Nakamura H."/>
            <person name="Ohtoshi R."/>
            <person name="Tomita M."/>
            <person name="Numata K."/>
            <person name="Arakawa K."/>
        </authorList>
    </citation>
    <scope>NUCLEOTIDE SEQUENCE [LARGE SCALE GENOMIC DNA]</scope>
</reference>
<organism evidence="2 3">
    <name type="scientific">Eumeta variegata</name>
    <name type="common">Bagworm moth</name>
    <name type="synonym">Eumeta japonica</name>
    <dbReference type="NCBI Taxonomy" id="151549"/>
    <lineage>
        <taxon>Eukaryota</taxon>
        <taxon>Metazoa</taxon>
        <taxon>Ecdysozoa</taxon>
        <taxon>Arthropoda</taxon>
        <taxon>Hexapoda</taxon>
        <taxon>Insecta</taxon>
        <taxon>Pterygota</taxon>
        <taxon>Neoptera</taxon>
        <taxon>Endopterygota</taxon>
        <taxon>Lepidoptera</taxon>
        <taxon>Glossata</taxon>
        <taxon>Ditrysia</taxon>
        <taxon>Tineoidea</taxon>
        <taxon>Psychidae</taxon>
        <taxon>Oiketicinae</taxon>
        <taxon>Eumeta</taxon>
    </lineage>
</organism>
<comment type="caution">
    <text evidence="2">The sequence shown here is derived from an EMBL/GenBank/DDBJ whole genome shotgun (WGS) entry which is preliminary data.</text>
</comment>
<feature type="region of interest" description="Disordered" evidence="1">
    <location>
        <begin position="1"/>
        <end position="20"/>
    </location>
</feature>
<keyword evidence="3" id="KW-1185">Reference proteome</keyword>
<evidence type="ECO:0000256" key="1">
    <source>
        <dbReference type="SAM" id="MobiDB-lite"/>
    </source>
</evidence>
<sequence>MRSRNTENTGNTGKGPQINIGRGRVVRELYNQEIHQDDEIVYDSEGNAYKRICEPYLTQDVPPESDDEFGDVDVTDSVTTKVKHEIKLTDDSPVYQRPFRLPQTQRKEVKAAEETFKGK</sequence>
<evidence type="ECO:0000313" key="2">
    <source>
        <dbReference type="EMBL" id="GBP89770.1"/>
    </source>
</evidence>